<keyword evidence="4" id="KW-0732">Signal</keyword>
<keyword evidence="7" id="KW-1185">Reference proteome</keyword>
<evidence type="ECO:0000256" key="2">
    <source>
        <dbReference type="ARBA" id="ARBA00023054"/>
    </source>
</evidence>
<dbReference type="EMBL" id="JAUHJS010000002">
    <property type="protein sequence ID" value="MDN4164660.1"/>
    <property type="molecule type" value="Genomic_DNA"/>
</dbReference>
<protein>
    <submittedName>
        <fullName evidence="6">Efflux RND transporter periplasmic adaptor subunit</fullName>
    </submittedName>
</protein>
<keyword evidence="2 3" id="KW-0175">Coiled coil</keyword>
<dbReference type="Gene3D" id="2.40.30.170">
    <property type="match status" value="1"/>
</dbReference>
<feature type="coiled-coil region" evidence="3">
    <location>
        <begin position="167"/>
        <end position="201"/>
    </location>
</feature>
<sequence>MKNFFLLIGILAAFTGLMSSCSESENTTQASLKPLVEAVYASGHISSGDEYQVFAETDGVLVEQLVQDGARISKGQALLVLESQQSDARMQIAQEAFAVAAKNKQADGPVLKEATTALQRAKGAYQLDSLTFVRLSNLWKAQATSQAEYDRAKLAYEQSAREVTMRESNLARVKNQVNLEYEQAENNLKIAREDKSRFSIKSQRDGLLFQVTKEPGEWVRRGELIAVIGKAEGFFVKLKVDEQDVQRVALGQKIKIKVDAFPGRFFEGRVERIYPMVDPRDQSFRVDGLLLDTLPGNFTGLAAEANIVVREAKETLVIPRNLLLEGDSVRIATEEGEKRVKIKKGMETISEVEVLGGITADSKLIIQ</sequence>
<dbReference type="PANTHER" id="PTHR32347">
    <property type="entry name" value="EFFLUX SYSTEM COMPONENT YKNX-RELATED"/>
    <property type="match status" value="1"/>
</dbReference>
<proteinExistence type="predicted"/>
<dbReference type="PROSITE" id="PS51257">
    <property type="entry name" value="PROKAR_LIPOPROTEIN"/>
    <property type="match status" value="1"/>
</dbReference>
<comment type="subcellular location">
    <subcellularLocation>
        <location evidence="1">Cell envelope</location>
    </subcellularLocation>
</comment>
<dbReference type="Gene3D" id="2.40.50.100">
    <property type="match status" value="1"/>
</dbReference>
<dbReference type="InterPro" id="IPR050465">
    <property type="entry name" value="UPF0194_transport"/>
</dbReference>
<gene>
    <name evidence="6" type="ORF">QWY31_04055</name>
</gene>
<organism evidence="6 7">
    <name type="scientific">Shiella aurantiaca</name>
    <dbReference type="NCBI Taxonomy" id="3058365"/>
    <lineage>
        <taxon>Bacteria</taxon>
        <taxon>Pseudomonadati</taxon>
        <taxon>Bacteroidota</taxon>
        <taxon>Cytophagia</taxon>
        <taxon>Cytophagales</taxon>
        <taxon>Shiellaceae</taxon>
        <taxon>Shiella</taxon>
    </lineage>
</organism>
<feature type="signal peptide" evidence="4">
    <location>
        <begin position="1"/>
        <end position="24"/>
    </location>
</feature>
<dbReference type="Pfam" id="PF25954">
    <property type="entry name" value="Beta-barrel_RND_2"/>
    <property type="match status" value="1"/>
</dbReference>
<dbReference type="PANTHER" id="PTHR32347:SF27">
    <property type="entry name" value="RND EFFLUX PUMP MEMBRANE FUSION PROTEIN BARREL-SANDWICH DOMAIN-CONTAINING PROTEIN"/>
    <property type="match status" value="1"/>
</dbReference>
<feature type="domain" description="CusB-like beta-barrel" evidence="5">
    <location>
        <begin position="236"/>
        <end position="285"/>
    </location>
</feature>
<comment type="caution">
    <text evidence="6">The sequence shown here is derived from an EMBL/GenBank/DDBJ whole genome shotgun (WGS) entry which is preliminary data.</text>
</comment>
<dbReference type="Proteomes" id="UP001168552">
    <property type="component" value="Unassembled WGS sequence"/>
</dbReference>
<feature type="chain" id="PRO_5046823639" evidence="4">
    <location>
        <begin position="25"/>
        <end position="367"/>
    </location>
</feature>
<dbReference type="SUPFAM" id="SSF111369">
    <property type="entry name" value="HlyD-like secretion proteins"/>
    <property type="match status" value="1"/>
</dbReference>
<evidence type="ECO:0000313" key="7">
    <source>
        <dbReference type="Proteomes" id="UP001168552"/>
    </source>
</evidence>
<dbReference type="InterPro" id="IPR058792">
    <property type="entry name" value="Beta-barrel_RND_2"/>
</dbReference>
<evidence type="ECO:0000256" key="4">
    <source>
        <dbReference type="SAM" id="SignalP"/>
    </source>
</evidence>
<evidence type="ECO:0000313" key="6">
    <source>
        <dbReference type="EMBL" id="MDN4164660.1"/>
    </source>
</evidence>
<dbReference type="RefSeq" id="WP_320003186.1">
    <property type="nucleotide sequence ID" value="NZ_JAUHJS010000002.1"/>
</dbReference>
<name>A0ABT8F2M5_9BACT</name>
<accession>A0ABT8F2M5</accession>
<reference evidence="6" key="1">
    <citation type="submission" date="2023-06" db="EMBL/GenBank/DDBJ databases">
        <title>Cytophagales bacterium Strain LB-30, isolated from soil.</title>
        <authorList>
            <person name="Liu B."/>
        </authorList>
    </citation>
    <scope>NUCLEOTIDE SEQUENCE</scope>
    <source>
        <strain evidence="6">LB-30</strain>
    </source>
</reference>
<evidence type="ECO:0000256" key="3">
    <source>
        <dbReference type="SAM" id="Coils"/>
    </source>
</evidence>
<evidence type="ECO:0000256" key="1">
    <source>
        <dbReference type="ARBA" id="ARBA00004196"/>
    </source>
</evidence>
<evidence type="ECO:0000259" key="5">
    <source>
        <dbReference type="Pfam" id="PF25954"/>
    </source>
</evidence>